<dbReference type="EMBL" id="MH460460">
    <property type="protein sequence ID" value="AXG66546.1"/>
    <property type="molecule type" value="Genomic_DNA"/>
</dbReference>
<evidence type="ECO:0000313" key="1">
    <source>
        <dbReference type="EMBL" id="AXG66546.1"/>
    </source>
</evidence>
<gene>
    <name evidence="1" type="ORF">JA13_143</name>
</gene>
<proteinExistence type="predicted"/>
<accession>A0A384ZWC8</accession>
<reference evidence="1 2" key="1">
    <citation type="journal article" date="2018" name="Front. Microbiol.">
        <title>Jumbo Bacteriophages Are Represented Within an Increasing Diversity of Environmental Viruses Infecting the Emerging Phytopathogen, Dickeya solani.</title>
        <authorList>
            <person name="Day A.W."/>
            <person name="Ahn J."/>
            <person name="Salmond G.P.C."/>
        </authorList>
    </citation>
    <scope>NUCLEOTIDE SEQUENCE [LARGE SCALE GENOMIC DNA]</scope>
</reference>
<dbReference type="Proteomes" id="UP000263742">
    <property type="component" value="Segment"/>
</dbReference>
<sequence length="324" mass="34699">MNYIKGQNVVGLEALARDLAQSFSTSGFQVVAVDGAAGTSITPAAKKIVLSAAMAVDSLYENQKWSVIISADNVKKNLSLHVLPSNQLSPTFEAVKRNATAEVGRVSVDGSESEYFIDLVNDWKVDDAADFAAYPFSYDLSVTDHGFSLHVNAEGLDNTGTAFSWLVVQRGVDADTGAVDAQSPLFAIFSCGGGQEGDPDTLNPKSIQRFVVIERDIFSATSPISAVVPSPDGIPIINPLQQVMIAEGNKAIVLFPHMINSHRYLYHIVLDMLGYTSADVISAASQIDLSPAKVTNTYRALNANGKDNRGMRVLFPIAKVDTGE</sequence>
<organism evidence="1 2">
    <name type="scientific">Dickeya phage vB_DsoM_JA13</name>
    <dbReference type="NCBI Taxonomy" id="2283030"/>
    <lineage>
        <taxon>Viruses</taxon>
        <taxon>Duplodnaviria</taxon>
        <taxon>Heunggongvirae</taxon>
        <taxon>Uroviricota</taxon>
        <taxon>Caudoviricetes</taxon>
        <taxon>Salmondvirus</taxon>
        <taxon>Salmondvirus JA11</taxon>
    </lineage>
</organism>
<name>A0A384ZWC8_9CAUD</name>
<protein>
    <submittedName>
        <fullName evidence="1">Uncharacterized protein</fullName>
    </submittedName>
</protein>
<evidence type="ECO:0000313" key="2">
    <source>
        <dbReference type="Proteomes" id="UP000263742"/>
    </source>
</evidence>